<protein>
    <submittedName>
        <fullName evidence="1">Uncharacterized protein</fullName>
    </submittedName>
</protein>
<dbReference type="AlphaFoldDB" id="A0A8J2J417"/>
<comment type="caution">
    <text evidence="1">The sequence shown here is derived from an EMBL/GenBank/DDBJ whole genome shotgun (WGS) entry which is preliminary data.</text>
</comment>
<feature type="non-terminal residue" evidence="1">
    <location>
        <position position="1"/>
    </location>
</feature>
<evidence type="ECO:0000313" key="1">
    <source>
        <dbReference type="EMBL" id="CAG7678279.1"/>
    </source>
</evidence>
<evidence type="ECO:0000313" key="2">
    <source>
        <dbReference type="Proteomes" id="UP000708208"/>
    </source>
</evidence>
<name>A0A8J2J417_9HEXA</name>
<dbReference type="EMBL" id="CAJVCH010014438">
    <property type="protein sequence ID" value="CAG7678279.1"/>
    <property type="molecule type" value="Genomic_DNA"/>
</dbReference>
<dbReference type="Proteomes" id="UP000708208">
    <property type="component" value="Unassembled WGS sequence"/>
</dbReference>
<accession>A0A8J2J417</accession>
<organism evidence="1 2">
    <name type="scientific">Allacma fusca</name>
    <dbReference type="NCBI Taxonomy" id="39272"/>
    <lineage>
        <taxon>Eukaryota</taxon>
        <taxon>Metazoa</taxon>
        <taxon>Ecdysozoa</taxon>
        <taxon>Arthropoda</taxon>
        <taxon>Hexapoda</taxon>
        <taxon>Collembola</taxon>
        <taxon>Symphypleona</taxon>
        <taxon>Sminthuridae</taxon>
        <taxon>Allacma</taxon>
    </lineage>
</organism>
<keyword evidence="2" id="KW-1185">Reference proteome</keyword>
<reference evidence="1" key="1">
    <citation type="submission" date="2021-06" db="EMBL/GenBank/DDBJ databases">
        <authorList>
            <person name="Hodson N. C."/>
            <person name="Mongue J. A."/>
            <person name="Jaron S. K."/>
        </authorList>
    </citation>
    <scope>NUCLEOTIDE SEQUENCE</scope>
</reference>
<gene>
    <name evidence="1" type="ORF">AFUS01_LOCUS2527</name>
</gene>
<proteinExistence type="predicted"/>
<sequence length="144" mass="16397">FDEEQSGTANVSSILLEYELNDLNASLRSLDETSRKRSHEASRGALEKKNVKETDALKMKVERVEVRVFSSSEWPEAFSLFEEALVSVEINFMQRSSLHPGQQRFLVQSSENIHSGATSPSRTSRSGRRCVYFRKDVQVNITRV</sequence>